<sequence>MPANTTATVGLRRESKPVDVQPKLDELIALVENARSMPMSASCVVNRADVVARLEELKNLLPEEFHHARRVLGDRESVIEEGRREAERVLAKAREERGSLVADTEVAREAYGEAERILTEARHEAQRIREEADDYVDQKLANFEVVLTKTLGAIGRGRDKMRGRRPSDELGEYMQAQELADAQAKARPGSLQAQLDGHEETFAAPQQPQQQPQQPGLPEYPSAPPAAPTVPAQAGPYGQDTYAQPGYGQPAYAQGGGVDNGYAGGYEGQYDMAQYDQHGQPQYPGPHDQAPHHAGPNTGQQPAYDPQGGYGQSLDETSFFDTSLIDVRQFQQDGGRQ</sequence>
<dbReference type="PANTHER" id="PTHR38010:SF1">
    <property type="entry name" value="SLR0848 PROTEIN"/>
    <property type="match status" value="1"/>
</dbReference>
<dbReference type="PANTHER" id="PTHR38010">
    <property type="entry name" value="SLR0848 PROTEIN"/>
    <property type="match status" value="1"/>
</dbReference>
<feature type="region of interest" description="Disordered" evidence="2">
    <location>
        <begin position="276"/>
        <end position="318"/>
    </location>
</feature>
<feature type="compositionally biased region" description="Low complexity" evidence="2">
    <location>
        <begin position="205"/>
        <end position="214"/>
    </location>
</feature>
<evidence type="ECO:0008006" key="5">
    <source>
        <dbReference type="Google" id="ProtNLM"/>
    </source>
</evidence>
<evidence type="ECO:0000256" key="2">
    <source>
        <dbReference type="SAM" id="MobiDB-lite"/>
    </source>
</evidence>
<comment type="caution">
    <text evidence="3">The sequence shown here is derived from an EMBL/GenBank/DDBJ whole genome shotgun (WGS) entry which is preliminary data.</text>
</comment>
<evidence type="ECO:0000313" key="3">
    <source>
        <dbReference type="EMBL" id="GCE01162.1"/>
    </source>
</evidence>
<dbReference type="AlphaFoldDB" id="A0A401Z2R0"/>
<dbReference type="Proteomes" id="UP000286931">
    <property type="component" value="Unassembled WGS sequence"/>
</dbReference>
<evidence type="ECO:0000313" key="4">
    <source>
        <dbReference type="Proteomes" id="UP000286931"/>
    </source>
</evidence>
<gene>
    <name evidence="3" type="ORF">EHYA_08922</name>
</gene>
<feature type="compositionally biased region" description="Low complexity" evidence="2">
    <location>
        <begin position="229"/>
        <end position="250"/>
    </location>
</feature>
<dbReference type="EMBL" id="BIFH01000046">
    <property type="protein sequence ID" value="GCE01162.1"/>
    <property type="molecule type" value="Genomic_DNA"/>
</dbReference>
<proteinExistence type="predicted"/>
<keyword evidence="1" id="KW-0175">Coiled coil</keyword>
<feature type="region of interest" description="Disordered" evidence="2">
    <location>
        <begin position="202"/>
        <end position="250"/>
    </location>
</feature>
<organism evidence="3 4">
    <name type="scientific">Embleya hyalina</name>
    <dbReference type="NCBI Taxonomy" id="516124"/>
    <lineage>
        <taxon>Bacteria</taxon>
        <taxon>Bacillati</taxon>
        <taxon>Actinomycetota</taxon>
        <taxon>Actinomycetes</taxon>
        <taxon>Kitasatosporales</taxon>
        <taxon>Streptomycetaceae</taxon>
        <taxon>Embleya</taxon>
    </lineage>
</organism>
<reference evidence="3 4" key="1">
    <citation type="submission" date="2018-12" db="EMBL/GenBank/DDBJ databases">
        <title>Draft genome sequence of Embleya hyalina NBRC 13850T.</title>
        <authorList>
            <person name="Komaki H."/>
            <person name="Hosoyama A."/>
            <person name="Kimura A."/>
            <person name="Ichikawa N."/>
            <person name="Tamura T."/>
        </authorList>
    </citation>
    <scope>NUCLEOTIDE SEQUENCE [LARGE SCALE GENOMIC DNA]</scope>
    <source>
        <strain evidence="3 4">NBRC 13850</strain>
    </source>
</reference>
<accession>A0A401Z2R0</accession>
<keyword evidence="4" id="KW-1185">Reference proteome</keyword>
<feature type="coiled-coil region" evidence="1">
    <location>
        <begin position="83"/>
        <end position="138"/>
    </location>
</feature>
<evidence type="ECO:0000256" key="1">
    <source>
        <dbReference type="SAM" id="Coils"/>
    </source>
</evidence>
<name>A0A401Z2R0_9ACTN</name>
<protein>
    <recommendedName>
        <fullName evidence="5">Cell division initiation protein</fullName>
    </recommendedName>
</protein>